<feature type="region of interest" description="Disordered" evidence="1">
    <location>
        <begin position="1"/>
        <end position="25"/>
    </location>
</feature>
<feature type="compositionally biased region" description="Basic residues" evidence="1">
    <location>
        <begin position="15"/>
        <end position="25"/>
    </location>
</feature>
<dbReference type="EMBL" id="KQ460326">
    <property type="protein sequence ID" value="KPJ15680.1"/>
    <property type="molecule type" value="Genomic_DNA"/>
</dbReference>
<protein>
    <submittedName>
        <fullName evidence="2">Uncharacterized protein</fullName>
    </submittedName>
</protein>
<evidence type="ECO:0000256" key="1">
    <source>
        <dbReference type="SAM" id="MobiDB-lite"/>
    </source>
</evidence>
<proteinExistence type="predicted"/>
<sequence length="67" mass="7773">MSIAVDEHLGVPAARTRRRGRPKQIWRRSVAADMKTVGLTWLETKRRTQDRVRWRRTVDALCPTTGT</sequence>
<dbReference type="Proteomes" id="UP000053240">
    <property type="component" value="Unassembled WGS sequence"/>
</dbReference>
<dbReference type="InParanoid" id="A0A0N1IFC3"/>
<dbReference type="AlphaFoldDB" id="A0A0N1IFC3"/>
<name>A0A0N1IFC3_PAPMA</name>
<keyword evidence="3" id="KW-1185">Reference proteome</keyword>
<organism evidence="2 3">
    <name type="scientific">Papilio machaon</name>
    <name type="common">Old World swallowtail butterfly</name>
    <dbReference type="NCBI Taxonomy" id="76193"/>
    <lineage>
        <taxon>Eukaryota</taxon>
        <taxon>Metazoa</taxon>
        <taxon>Ecdysozoa</taxon>
        <taxon>Arthropoda</taxon>
        <taxon>Hexapoda</taxon>
        <taxon>Insecta</taxon>
        <taxon>Pterygota</taxon>
        <taxon>Neoptera</taxon>
        <taxon>Endopterygota</taxon>
        <taxon>Lepidoptera</taxon>
        <taxon>Glossata</taxon>
        <taxon>Ditrysia</taxon>
        <taxon>Papilionoidea</taxon>
        <taxon>Papilionidae</taxon>
        <taxon>Papilioninae</taxon>
        <taxon>Papilio</taxon>
    </lineage>
</organism>
<accession>A0A0N1IFC3</accession>
<evidence type="ECO:0000313" key="3">
    <source>
        <dbReference type="Proteomes" id="UP000053240"/>
    </source>
</evidence>
<gene>
    <name evidence="2" type="ORF">RR48_05644</name>
</gene>
<evidence type="ECO:0000313" key="2">
    <source>
        <dbReference type="EMBL" id="KPJ15680.1"/>
    </source>
</evidence>
<reference evidence="2 3" key="1">
    <citation type="journal article" date="2015" name="Nat. Commun.">
        <title>Outbred genome sequencing and CRISPR/Cas9 gene editing in butterflies.</title>
        <authorList>
            <person name="Li X."/>
            <person name="Fan D."/>
            <person name="Zhang W."/>
            <person name="Liu G."/>
            <person name="Zhang L."/>
            <person name="Zhao L."/>
            <person name="Fang X."/>
            <person name="Chen L."/>
            <person name="Dong Y."/>
            <person name="Chen Y."/>
            <person name="Ding Y."/>
            <person name="Zhao R."/>
            <person name="Feng M."/>
            <person name="Zhu Y."/>
            <person name="Feng Y."/>
            <person name="Jiang X."/>
            <person name="Zhu D."/>
            <person name="Xiang H."/>
            <person name="Feng X."/>
            <person name="Li S."/>
            <person name="Wang J."/>
            <person name="Zhang G."/>
            <person name="Kronforst M.R."/>
            <person name="Wang W."/>
        </authorList>
    </citation>
    <scope>NUCLEOTIDE SEQUENCE [LARGE SCALE GENOMIC DNA]</scope>
    <source>
        <strain evidence="2">Ya'a_city_454_Pm</strain>
        <tissue evidence="2">Whole body</tissue>
    </source>
</reference>